<name>A0ABZ2UKR8_9FLAO</name>
<sequence>MQDELGLNMYDYGARNYDPALGRWMNIDPLAERYYGINPYAYVFNNPIELFDPNGMEVKYVRQEGQTRKEFREMKREFKRENRQLMKDSKTHRDNFNQLKDSKNVHNITFSRSGGSVTETVGDINRNGGNGTNMNIDLSQKGSENEFVVAHEVGHGVDIDNGVDSPIEMPSVSIKDNPNDVVQKTFDTNNQNKEVNERSASHTENIVRGEVSNSRGVTVPLRETYTLEVQYISPFSGKAGVKNKTINVKNESYDYYKKK</sequence>
<dbReference type="Proteomes" id="UP001623852">
    <property type="component" value="Chromosome"/>
</dbReference>
<proteinExistence type="predicted"/>
<keyword evidence="1" id="KW-0175">Coiled coil</keyword>
<dbReference type="PANTHER" id="PTHR32305">
    <property type="match status" value="1"/>
</dbReference>
<dbReference type="EMBL" id="CP150845">
    <property type="protein sequence ID" value="WYZ21712.1"/>
    <property type="molecule type" value="Genomic_DNA"/>
</dbReference>
<evidence type="ECO:0000313" key="2">
    <source>
        <dbReference type="EMBL" id="WYZ21712.1"/>
    </source>
</evidence>
<reference evidence="2 3" key="1">
    <citation type="submission" date="2024-03" db="EMBL/GenBank/DDBJ databases">
        <title>Flavobacterium soyae.</title>
        <authorList>
            <person name="Zheng W."/>
        </authorList>
    </citation>
    <scope>NUCLEOTIDE SEQUENCE [LARGE SCALE GENOMIC DNA]</scope>
    <source>
        <strain evidence="2 3">55</strain>
    </source>
</reference>
<organism evidence="2 3">
    <name type="scientific">Flavobacterium soyae</name>
    <dbReference type="NCBI Taxonomy" id="2903098"/>
    <lineage>
        <taxon>Bacteria</taxon>
        <taxon>Pseudomonadati</taxon>
        <taxon>Bacteroidota</taxon>
        <taxon>Flavobacteriia</taxon>
        <taxon>Flavobacteriales</taxon>
        <taxon>Flavobacteriaceae</taxon>
        <taxon>Flavobacterium</taxon>
    </lineage>
</organism>
<gene>
    <name evidence="2" type="ORF">AABD74_09625</name>
</gene>
<evidence type="ECO:0000313" key="3">
    <source>
        <dbReference type="Proteomes" id="UP001623852"/>
    </source>
</evidence>
<evidence type="ECO:0000256" key="1">
    <source>
        <dbReference type="SAM" id="Coils"/>
    </source>
</evidence>
<feature type="coiled-coil region" evidence="1">
    <location>
        <begin position="68"/>
        <end position="95"/>
    </location>
</feature>
<dbReference type="PANTHER" id="PTHR32305:SF15">
    <property type="entry name" value="PROTEIN RHSA-RELATED"/>
    <property type="match status" value="1"/>
</dbReference>
<dbReference type="NCBIfam" id="TIGR03696">
    <property type="entry name" value="Rhs_assc_core"/>
    <property type="match status" value="1"/>
</dbReference>
<dbReference type="InterPro" id="IPR050708">
    <property type="entry name" value="T6SS_VgrG/RHS"/>
</dbReference>
<dbReference type="Gene3D" id="2.180.10.10">
    <property type="entry name" value="RHS repeat-associated core"/>
    <property type="match status" value="1"/>
</dbReference>
<accession>A0ABZ2UKR8</accession>
<protein>
    <submittedName>
        <fullName evidence="2">RHS repeat-associated core domain-containing protein</fullName>
    </submittedName>
</protein>
<keyword evidence="3" id="KW-1185">Reference proteome</keyword>
<dbReference type="InterPro" id="IPR022385">
    <property type="entry name" value="Rhs_assc_core"/>
</dbReference>